<reference evidence="8" key="1">
    <citation type="submission" date="2012-05" db="EMBL/GenBank/DDBJ databases">
        <title>Whole Genome Assembly of Lutzomyia longipalpis.</title>
        <authorList>
            <person name="Richards S."/>
            <person name="Qu C."/>
            <person name="Dillon R."/>
            <person name="Worley K."/>
            <person name="Scherer S."/>
            <person name="Batterton M."/>
            <person name="Taylor A."/>
            <person name="Hawes A."/>
            <person name="Hernandez B."/>
            <person name="Kovar C."/>
            <person name="Mandapat C."/>
            <person name="Pham C."/>
            <person name="Qu C."/>
            <person name="Jing C."/>
            <person name="Bess C."/>
            <person name="Bandaranaike D."/>
            <person name="Ngo D."/>
            <person name="Ongeri F."/>
            <person name="Arias F."/>
            <person name="Lara F."/>
            <person name="Weissenberger G."/>
            <person name="Kamau G."/>
            <person name="Han H."/>
            <person name="Shen H."/>
            <person name="Dinh H."/>
            <person name="Khalil I."/>
            <person name="Jones J."/>
            <person name="Shafer J."/>
            <person name="Jayaseelan J."/>
            <person name="Quiroz J."/>
            <person name="Blankenburg K."/>
            <person name="Nguyen L."/>
            <person name="Jackson L."/>
            <person name="Francisco L."/>
            <person name="Tang L.-Y."/>
            <person name="Pu L.-L."/>
            <person name="Perales L."/>
            <person name="Lorensuhewa L."/>
            <person name="Munidasa M."/>
            <person name="Coyle M."/>
            <person name="Taylor M."/>
            <person name="Puazo M."/>
            <person name="Firestine M."/>
            <person name="Scheel M."/>
            <person name="Javaid M."/>
            <person name="Wang M."/>
            <person name="Li M."/>
            <person name="Tabassum N."/>
            <person name="Saada N."/>
            <person name="Osuji N."/>
            <person name="Aqrawi P."/>
            <person name="Fu Q."/>
            <person name="Thornton R."/>
            <person name="Raj R."/>
            <person name="Goodspeed R."/>
            <person name="Mata R."/>
            <person name="Najjar R."/>
            <person name="Gubbala S."/>
            <person name="Lee S."/>
            <person name="Denson S."/>
            <person name="Patil S."/>
            <person name="Macmil S."/>
            <person name="Qi S."/>
            <person name="Matskevitch T."/>
            <person name="Palculict T."/>
            <person name="Mathew T."/>
            <person name="Vee V."/>
            <person name="Velamala V."/>
            <person name="Korchina V."/>
            <person name="Cai W."/>
            <person name="Liu W."/>
            <person name="Dai W."/>
            <person name="Zou X."/>
            <person name="Zhu Y."/>
            <person name="Zhang Y."/>
            <person name="Wu Y.-Q."/>
            <person name="Xin Y."/>
            <person name="Nazarath L."/>
            <person name="Kovar C."/>
            <person name="Han Y."/>
            <person name="Muzny D."/>
            <person name="Gibbs R."/>
        </authorList>
    </citation>
    <scope>NUCLEOTIDE SEQUENCE [LARGE SCALE GENOMIC DNA]</scope>
    <source>
        <strain evidence="8">Jacobina</strain>
    </source>
</reference>
<dbReference type="EMBL" id="AJWK01015367">
    <property type="status" value="NOT_ANNOTATED_CDS"/>
    <property type="molecule type" value="Genomic_DNA"/>
</dbReference>
<feature type="binding site" evidence="5">
    <location>
        <position position="294"/>
    </location>
    <ligand>
        <name>Fe cation</name>
        <dbReference type="ChEBI" id="CHEBI:24875"/>
        <note>catalytic</note>
    </ligand>
</feature>
<reference evidence="7" key="3">
    <citation type="submission" date="2020-05" db="UniProtKB">
        <authorList>
            <consortium name="EnsemblMetazoa"/>
        </authorList>
    </citation>
    <scope>IDENTIFICATION</scope>
    <source>
        <strain evidence="7">Jacobina</strain>
    </source>
</reference>
<dbReference type="GO" id="GO:0016121">
    <property type="term" value="P:carotene catabolic process"/>
    <property type="evidence" value="ECO:0007669"/>
    <property type="project" value="TreeGrafter"/>
</dbReference>
<comment type="similarity">
    <text evidence="1">Belongs to the carotenoid oxygenase family.</text>
</comment>
<dbReference type="VEuPathDB" id="VectorBase:LLONM1_002543"/>
<dbReference type="GO" id="GO:0046872">
    <property type="term" value="F:metal ion binding"/>
    <property type="evidence" value="ECO:0007669"/>
    <property type="project" value="UniProtKB-KW"/>
</dbReference>
<accession>A0A1B0GIS6</accession>
<evidence type="ECO:0000313" key="7">
    <source>
        <dbReference type="EnsemblMetazoa" id="LLOJ004870-PA"/>
    </source>
</evidence>
<dbReference type="EnsemblMetazoa" id="LLOJ004870-RA">
    <property type="protein sequence ID" value="LLOJ004870-PA"/>
    <property type="gene ID" value="LLOJ004870"/>
</dbReference>
<evidence type="ECO:0000313" key="8">
    <source>
        <dbReference type="Proteomes" id="UP000092461"/>
    </source>
</evidence>
<evidence type="ECO:0000256" key="2">
    <source>
        <dbReference type="ARBA" id="ARBA00022723"/>
    </source>
</evidence>
<dbReference type="GO" id="GO:0010436">
    <property type="term" value="F:carotenoid dioxygenase activity"/>
    <property type="evidence" value="ECO:0007669"/>
    <property type="project" value="TreeGrafter"/>
</dbReference>
<name>A0A1B0GIS6_LUTLO</name>
<comment type="cofactor">
    <cofactor evidence="5">
        <name>Fe(2+)</name>
        <dbReference type="ChEBI" id="CHEBI:29033"/>
    </cofactor>
    <text evidence="5">Binds 1 Fe(2+) ion per subunit.</text>
</comment>
<protein>
    <submittedName>
        <fullName evidence="6">Putative beta beta-carotene</fullName>
    </submittedName>
</protein>
<organism evidence="7 8">
    <name type="scientific">Lutzomyia longipalpis</name>
    <name type="common">Sand fly</name>
    <dbReference type="NCBI Taxonomy" id="7200"/>
    <lineage>
        <taxon>Eukaryota</taxon>
        <taxon>Metazoa</taxon>
        <taxon>Ecdysozoa</taxon>
        <taxon>Arthropoda</taxon>
        <taxon>Hexapoda</taxon>
        <taxon>Insecta</taxon>
        <taxon>Pterygota</taxon>
        <taxon>Neoptera</taxon>
        <taxon>Endopterygota</taxon>
        <taxon>Diptera</taxon>
        <taxon>Nematocera</taxon>
        <taxon>Psychodoidea</taxon>
        <taxon>Psychodidae</taxon>
        <taxon>Lutzomyia</taxon>
        <taxon>Lutzomyia</taxon>
    </lineage>
</organism>
<keyword evidence="3" id="KW-0560">Oxidoreductase</keyword>
<feature type="binding site" evidence="5">
    <location>
        <position position="592"/>
    </location>
    <ligand>
        <name>Fe cation</name>
        <dbReference type="ChEBI" id="CHEBI:24875"/>
        <note>catalytic</note>
    </ligand>
</feature>
<evidence type="ECO:0000256" key="1">
    <source>
        <dbReference type="ARBA" id="ARBA00006787"/>
    </source>
</evidence>
<feature type="binding site" evidence="5">
    <location>
        <position position="238"/>
    </location>
    <ligand>
        <name>Fe cation</name>
        <dbReference type="ChEBI" id="CHEBI:24875"/>
        <note>catalytic</note>
    </ligand>
</feature>
<dbReference type="EMBL" id="GITU01000965">
    <property type="protein sequence ID" value="MBC1169668.1"/>
    <property type="molecule type" value="Transcribed_RNA"/>
</dbReference>
<dbReference type="Pfam" id="PF03055">
    <property type="entry name" value="RPE65"/>
    <property type="match status" value="1"/>
</dbReference>
<dbReference type="GO" id="GO:0042574">
    <property type="term" value="P:retinal metabolic process"/>
    <property type="evidence" value="ECO:0007669"/>
    <property type="project" value="TreeGrafter"/>
</dbReference>
<dbReference type="GO" id="GO:0003834">
    <property type="term" value="F:beta-carotene 15,15'-dioxygenase activity"/>
    <property type="evidence" value="ECO:0007669"/>
    <property type="project" value="TreeGrafter"/>
</dbReference>
<dbReference type="PANTHER" id="PTHR10543:SF24">
    <property type="entry name" value="CAROTENOID ISOMEROOXYGENASE"/>
    <property type="match status" value="1"/>
</dbReference>
<evidence type="ECO:0000313" key="6">
    <source>
        <dbReference type="EMBL" id="MBC1169668.1"/>
    </source>
</evidence>
<feature type="binding site" evidence="5">
    <location>
        <position position="364"/>
    </location>
    <ligand>
        <name>Fe cation</name>
        <dbReference type="ChEBI" id="CHEBI:24875"/>
        <note>catalytic</note>
    </ligand>
</feature>
<sequence length="599" mass="68468">MIQLEVLSLCAHKAPRELSLSSLVPRTTWWIKVPLKREMIKKLICDAKDRENTGKPSAGKDLYPNCDATVWTRSCEKEIFVPIEGRSSGSIPKWICGSLLRNGPGNLKFGQMRFDHLFDSSALLHRFAIKDGRVTYQCRFIETNSYRRNRAANRIVVTEFGTKAVPDPCQSIFSRVASIFHPGESSSDNAMITVYPFGDDMFAFTETPVMFRFDVESLATLERVNLYDKFGIVNHSSHPHIMPDGRIFNLGLSVSGMGPKYTILEFPRGKRQWEMANVVATLPTRWKLHPGYMHTFGISENFFILIEQPLSVSVRHMIAAHVKNEPLMASFKWFEEHNTHIYLLDRKTGALKHTFYSEPFFFLHVINSFEKEDHLILDICCYNDPKMLNCMYIESLQEMQTNPDYAKMFRGRPLRFILPLNPPTSSANSFIGKLIKKNDENDGRENLIKLQGTAAEAFYADNRKIFCFPELLCDLGCETPRINYERFGRKEYTYFYAISADVDADNPGTIIKVNVKNKTKITWCEENCYPSEPIFLEAPDSKAEDDGVIIASLIWGRGDENHTGLIVLCAKTLKELGRAEFLTPTPVPKCLHGWFTPQK</sequence>
<keyword evidence="4 5" id="KW-0408">Iron</keyword>
<reference evidence="6" key="2">
    <citation type="journal article" date="2020" name="BMC">
        <title>Leishmania infection induces a limited differential gene expression in the sand fly midgut.</title>
        <authorList>
            <person name="Coutinho-Abreu I.V."/>
            <person name="Serafim T.D."/>
            <person name="Meneses C."/>
            <person name="Kamhawi S."/>
            <person name="Oliveira F."/>
            <person name="Valenzuela J.G."/>
        </authorList>
    </citation>
    <scope>NUCLEOTIDE SEQUENCE</scope>
    <source>
        <strain evidence="6">Jacobina</strain>
        <tissue evidence="6">Midgut</tissue>
    </source>
</reference>
<proteinExistence type="inferred from homology"/>
<dbReference type="AlphaFoldDB" id="A0A1B0GIS6"/>
<keyword evidence="2 5" id="KW-0479">Metal-binding</keyword>
<keyword evidence="8" id="KW-1185">Reference proteome</keyword>
<dbReference type="InterPro" id="IPR004294">
    <property type="entry name" value="Carotenoid_Oase"/>
</dbReference>
<dbReference type="Proteomes" id="UP000092461">
    <property type="component" value="Unassembled WGS sequence"/>
</dbReference>
<dbReference type="VEuPathDB" id="VectorBase:LLOJ004870"/>
<dbReference type="PANTHER" id="PTHR10543">
    <property type="entry name" value="BETA-CAROTENE DIOXYGENASE"/>
    <property type="match status" value="1"/>
</dbReference>
<evidence type="ECO:0000256" key="3">
    <source>
        <dbReference type="ARBA" id="ARBA00023002"/>
    </source>
</evidence>
<evidence type="ECO:0000256" key="5">
    <source>
        <dbReference type="PIRSR" id="PIRSR604294-1"/>
    </source>
</evidence>
<evidence type="ECO:0000256" key="4">
    <source>
        <dbReference type="ARBA" id="ARBA00023004"/>
    </source>
</evidence>